<dbReference type="InterPro" id="IPR000182">
    <property type="entry name" value="GNAT_dom"/>
</dbReference>
<dbReference type="EMBL" id="JAAZWO010000015">
    <property type="protein sequence ID" value="MBC2398569.1"/>
    <property type="molecule type" value="Genomic_DNA"/>
</dbReference>
<keyword evidence="2 4" id="KW-0012">Acyltransferase</keyword>
<reference evidence="4 5" key="1">
    <citation type="submission" date="2020-04" db="EMBL/GenBank/DDBJ databases">
        <title>Genomic insights into acetone-butanol-ethanol (ABE) fermentation by sequencing solventogenic clostridia strains.</title>
        <authorList>
            <person name="Brown S."/>
        </authorList>
    </citation>
    <scope>NUCLEOTIDE SEQUENCE [LARGE SCALE GENOMIC DNA]</scope>
    <source>
        <strain evidence="4 5">DJ011</strain>
    </source>
</reference>
<protein>
    <submittedName>
        <fullName evidence="4">N-acetyltransferase</fullName>
        <ecNumber evidence="4">2.3.1.-</ecNumber>
    </submittedName>
</protein>
<dbReference type="Pfam" id="PF13673">
    <property type="entry name" value="Acetyltransf_10"/>
    <property type="match status" value="1"/>
</dbReference>
<feature type="domain" description="N-acetyltransferase" evidence="3">
    <location>
        <begin position="1"/>
        <end position="143"/>
    </location>
</feature>
<dbReference type="PANTHER" id="PTHR43800:SF1">
    <property type="entry name" value="PEPTIDYL-LYSINE N-ACETYLTRANSFERASE YJAB"/>
    <property type="match status" value="1"/>
</dbReference>
<name>A0A923EBA2_CLOTT</name>
<dbReference type="EC" id="2.3.1.-" evidence="4"/>
<evidence type="ECO:0000313" key="4">
    <source>
        <dbReference type="EMBL" id="MBC2398569.1"/>
    </source>
</evidence>
<organism evidence="4 5">
    <name type="scientific">Clostridium tetanomorphum</name>
    <dbReference type="NCBI Taxonomy" id="1553"/>
    <lineage>
        <taxon>Bacteria</taxon>
        <taxon>Bacillati</taxon>
        <taxon>Bacillota</taxon>
        <taxon>Clostridia</taxon>
        <taxon>Eubacteriales</taxon>
        <taxon>Clostridiaceae</taxon>
        <taxon>Clostridium</taxon>
    </lineage>
</organism>
<dbReference type="GO" id="GO:0016747">
    <property type="term" value="F:acyltransferase activity, transferring groups other than amino-acyl groups"/>
    <property type="evidence" value="ECO:0007669"/>
    <property type="project" value="InterPro"/>
</dbReference>
<comment type="caution">
    <text evidence="4">The sequence shown here is derived from an EMBL/GenBank/DDBJ whole genome shotgun (WGS) entry which is preliminary data.</text>
</comment>
<evidence type="ECO:0000259" key="3">
    <source>
        <dbReference type="PROSITE" id="PS51186"/>
    </source>
</evidence>
<dbReference type="NCBIfam" id="NF007853">
    <property type="entry name" value="PRK10562.1"/>
    <property type="match status" value="1"/>
</dbReference>
<proteinExistence type="predicted"/>
<dbReference type="RefSeq" id="WP_035145764.1">
    <property type="nucleotide sequence ID" value="NZ_JAAZWO010000015.1"/>
</dbReference>
<keyword evidence="5" id="KW-1185">Reference proteome</keyword>
<dbReference type="SUPFAM" id="SSF55729">
    <property type="entry name" value="Acyl-CoA N-acyltransferases (Nat)"/>
    <property type="match status" value="1"/>
</dbReference>
<keyword evidence="1 4" id="KW-0808">Transferase</keyword>
<evidence type="ECO:0000313" key="5">
    <source>
        <dbReference type="Proteomes" id="UP000563151"/>
    </source>
</evidence>
<accession>A0A923EBA2</accession>
<gene>
    <name evidence="4" type="ORF">HGG79_12410</name>
</gene>
<evidence type="ECO:0000256" key="1">
    <source>
        <dbReference type="ARBA" id="ARBA00022679"/>
    </source>
</evidence>
<sequence>MIRKLNENEINRVMKIWKEATIKAHDFIPEKYWIENYSIVKEEYIPKSETYVYLEESDIKGFISVINGEYIGALFIDVSCQGKGIGRKLIDYVRNIYNKLSLSVYKDNENAVNFYKKIGFQVKCEKIDKQTHKFEYIMVDKIL</sequence>
<evidence type="ECO:0000256" key="2">
    <source>
        <dbReference type="ARBA" id="ARBA00023315"/>
    </source>
</evidence>
<dbReference type="AlphaFoldDB" id="A0A923EBA2"/>
<dbReference type="Gene3D" id="3.40.630.30">
    <property type="match status" value="1"/>
</dbReference>
<dbReference type="PROSITE" id="PS51186">
    <property type="entry name" value="GNAT"/>
    <property type="match status" value="1"/>
</dbReference>
<dbReference type="Proteomes" id="UP000563151">
    <property type="component" value="Unassembled WGS sequence"/>
</dbReference>
<dbReference type="PANTHER" id="PTHR43800">
    <property type="entry name" value="PEPTIDYL-LYSINE N-ACETYLTRANSFERASE YJAB"/>
    <property type="match status" value="1"/>
</dbReference>
<dbReference type="CDD" id="cd04301">
    <property type="entry name" value="NAT_SF"/>
    <property type="match status" value="1"/>
</dbReference>
<dbReference type="InterPro" id="IPR016181">
    <property type="entry name" value="Acyl_CoA_acyltransferase"/>
</dbReference>